<accession>A0A7Y9ZE88</accession>
<comment type="function">
    <text evidence="6">NDH-1 shuttles electrons from NADH, via FMN and iron-sulfur (Fe-S) centers, to quinones in the respiratory chain. The immediate electron acceptor for the enzyme in this species is believed to be a menaquinone. Couples the redox reaction to proton translocation (for every two electrons transferred, four hydrogen ions are translocated across the cytoplasmic membrane), and thus conserves the redox energy in a proton gradient.</text>
</comment>
<dbReference type="Gene3D" id="1.10.645.10">
    <property type="entry name" value="Cytochrome-c3 Hydrogenase, chain B"/>
    <property type="match status" value="1"/>
</dbReference>
<organism evidence="10 11">
    <name type="scientific">Demequina lutea</name>
    <dbReference type="NCBI Taxonomy" id="431489"/>
    <lineage>
        <taxon>Bacteria</taxon>
        <taxon>Bacillati</taxon>
        <taxon>Actinomycetota</taxon>
        <taxon>Actinomycetes</taxon>
        <taxon>Micrococcales</taxon>
        <taxon>Demequinaceae</taxon>
        <taxon>Demequina</taxon>
    </lineage>
</organism>
<evidence type="ECO:0000256" key="7">
    <source>
        <dbReference type="RuleBase" id="RU003685"/>
    </source>
</evidence>
<keyword evidence="4 6" id="KW-1278">Translocase</keyword>
<keyword evidence="3 6" id="KW-0874">Quinone</keyword>
<protein>
    <recommendedName>
        <fullName evidence="6">NADH-quinone oxidoreductase subunit D</fullName>
        <ecNumber evidence="6">7.1.1.-</ecNumber>
    </recommendedName>
    <alternativeName>
        <fullName evidence="6">NADH dehydrogenase I subunit D</fullName>
    </alternativeName>
    <alternativeName>
        <fullName evidence="6">NDH-1 subunit D</fullName>
    </alternativeName>
</protein>
<evidence type="ECO:0000313" key="10">
    <source>
        <dbReference type="EMBL" id="NYI42370.1"/>
    </source>
</evidence>
<dbReference type="InterPro" id="IPR001135">
    <property type="entry name" value="NADH_Q_OxRdtase_suD"/>
</dbReference>
<dbReference type="SUPFAM" id="SSF56762">
    <property type="entry name" value="HydB/Nqo4-like"/>
    <property type="match status" value="1"/>
</dbReference>
<dbReference type="AlphaFoldDB" id="A0A7Y9ZE88"/>
<reference evidence="10 11" key="1">
    <citation type="submission" date="2020-07" db="EMBL/GenBank/DDBJ databases">
        <title>Sequencing the genomes of 1000 actinobacteria strains.</title>
        <authorList>
            <person name="Klenk H.-P."/>
        </authorList>
    </citation>
    <scope>NUCLEOTIDE SEQUENCE [LARGE SCALE GENOMIC DNA]</scope>
    <source>
        <strain evidence="10 11">DSM 19970</strain>
    </source>
</reference>
<dbReference type="GO" id="GO:0050136">
    <property type="term" value="F:NADH dehydrogenase (quinone) (non-electrogenic) activity"/>
    <property type="evidence" value="ECO:0007669"/>
    <property type="project" value="UniProtKB-UniRule"/>
</dbReference>
<dbReference type="PROSITE" id="PS00535">
    <property type="entry name" value="COMPLEX1_49K"/>
    <property type="match status" value="1"/>
</dbReference>
<evidence type="ECO:0000256" key="1">
    <source>
        <dbReference type="ARBA" id="ARBA00005769"/>
    </source>
</evidence>
<evidence type="ECO:0000313" key="11">
    <source>
        <dbReference type="Proteomes" id="UP000547973"/>
    </source>
</evidence>
<keyword evidence="2 6" id="KW-0813">Transport</keyword>
<dbReference type="GO" id="GO:0051287">
    <property type="term" value="F:NAD binding"/>
    <property type="evidence" value="ECO:0007669"/>
    <property type="project" value="InterPro"/>
</dbReference>
<evidence type="ECO:0000259" key="9">
    <source>
        <dbReference type="Pfam" id="PF00346"/>
    </source>
</evidence>
<evidence type="ECO:0000256" key="8">
    <source>
        <dbReference type="SAM" id="MobiDB-lite"/>
    </source>
</evidence>
<dbReference type="PANTHER" id="PTHR11993:SF10">
    <property type="entry name" value="NADH DEHYDROGENASE [UBIQUINONE] IRON-SULFUR PROTEIN 2, MITOCHONDRIAL"/>
    <property type="match status" value="1"/>
</dbReference>
<comment type="similarity">
    <text evidence="1 6 7">Belongs to the complex I 49 kDa subunit family.</text>
</comment>
<feature type="region of interest" description="Disordered" evidence="8">
    <location>
        <begin position="1"/>
        <end position="22"/>
    </location>
</feature>
<dbReference type="RefSeq" id="WP_062074208.1">
    <property type="nucleotide sequence ID" value="NZ_BBRC01000002.1"/>
</dbReference>
<name>A0A7Y9ZE88_9MICO</name>
<comment type="subcellular location">
    <subcellularLocation>
        <location evidence="6">Cell membrane</location>
        <topology evidence="6">Peripheral membrane protein</topology>
        <orientation evidence="6">Cytoplasmic side</orientation>
    </subcellularLocation>
</comment>
<dbReference type="Pfam" id="PF00346">
    <property type="entry name" value="Complex1_49kDa"/>
    <property type="match status" value="1"/>
</dbReference>
<evidence type="ECO:0000256" key="5">
    <source>
        <dbReference type="ARBA" id="ARBA00023027"/>
    </source>
</evidence>
<dbReference type="GO" id="GO:0048038">
    <property type="term" value="F:quinone binding"/>
    <property type="evidence" value="ECO:0007669"/>
    <property type="project" value="UniProtKB-KW"/>
</dbReference>
<evidence type="ECO:0000256" key="3">
    <source>
        <dbReference type="ARBA" id="ARBA00022719"/>
    </source>
</evidence>
<evidence type="ECO:0000256" key="4">
    <source>
        <dbReference type="ARBA" id="ARBA00022967"/>
    </source>
</evidence>
<evidence type="ECO:0000256" key="2">
    <source>
        <dbReference type="ARBA" id="ARBA00022448"/>
    </source>
</evidence>
<gene>
    <name evidence="6" type="primary">nuoD</name>
    <name evidence="10" type="ORF">BKA03_002489</name>
</gene>
<feature type="domain" description="NADH-quinone oxidoreductase subunit D" evidence="9">
    <location>
        <begin position="162"/>
        <end position="450"/>
    </location>
</feature>
<dbReference type="NCBIfam" id="NF004739">
    <property type="entry name" value="PRK06075.1"/>
    <property type="match status" value="1"/>
</dbReference>
<dbReference type="InterPro" id="IPR022885">
    <property type="entry name" value="NDH1_su_D/H"/>
</dbReference>
<dbReference type="HAMAP" id="MF_01358">
    <property type="entry name" value="NDH1_NuoD"/>
    <property type="match status" value="1"/>
</dbReference>
<dbReference type="EC" id="7.1.1.-" evidence="6"/>
<dbReference type="GO" id="GO:0005886">
    <property type="term" value="C:plasma membrane"/>
    <property type="evidence" value="ECO:0007669"/>
    <property type="project" value="UniProtKB-SubCell"/>
</dbReference>
<comment type="caution">
    <text evidence="10">The sequence shown here is derived from an EMBL/GenBank/DDBJ whole genome shotgun (WGS) entry which is preliminary data.</text>
</comment>
<sequence>MTTEDTAPHATSGLGDDDGTAPEFTVYGGDWSEVAEEAARLGGQRLVFNMGPQHPSTHGVLRIMLEVEGERVTELRAGIGYLHTGIEKNMEFRTWTQGVTFCTRMDYVAAMFNEAVYCLGVEKLLGITDDIPDRANVLRVLMMELTRIGSHLVAIGSGGNEMGATTLMTTSFVGREETLKVIEHITGLRTNNGYIRPGGVATDAPDDSVEMIRAMIPKVKARLDELAYLQLENPIFKGRMQGVAVLDLAGCMALGVTGPILRSVGVPYDLRKSEPYAGYETYDFQVPTSTDADAYSRVVLRLEECYESLKIVEQCADRLEASMGEPIMVADKKIAWPAQLSIGSDGQGNSFEHIRHIMGESMEALIHHFKLVTEGFPVPAGQAYVAVENPKGTLGCHVVSDGGTRPWRSHFRDPGFNNLQALSMLTEGGQVADVVVAIATIDMVLGGVDR</sequence>
<dbReference type="OrthoDB" id="9801496at2"/>
<dbReference type="InterPro" id="IPR029014">
    <property type="entry name" value="NiFe-Hase_large"/>
</dbReference>
<comment type="subunit">
    <text evidence="6">NDH-1 is composed of 14 different subunits. Subunits NuoB, C, D, E, F, and G constitute the peripheral sector of the complex.</text>
</comment>
<proteinExistence type="inferred from homology"/>
<dbReference type="Proteomes" id="UP000547973">
    <property type="component" value="Unassembled WGS sequence"/>
</dbReference>
<keyword evidence="6" id="KW-1003">Cell membrane</keyword>
<dbReference type="PANTHER" id="PTHR11993">
    <property type="entry name" value="NADH-UBIQUINONE OXIDOREDUCTASE 49 KDA SUBUNIT"/>
    <property type="match status" value="1"/>
</dbReference>
<dbReference type="NCBIfam" id="TIGR01962">
    <property type="entry name" value="NuoD"/>
    <property type="match status" value="1"/>
</dbReference>
<keyword evidence="11" id="KW-1185">Reference proteome</keyword>
<dbReference type="EMBL" id="JACBZO010000001">
    <property type="protein sequence ID" value="NYI42370.1"/>
    <property type="molecule type" value="Genomic_DNA"/>
</dbReference>
<keyword evidence="6" id="KW-0472">Membrane</keyword>
<keyword evidence="5 6" id="KW-0520">NAD</keyword>
<dbReference type="InterPro" id="IPR014029">
    <property type="entry name" value="NADH_UbQ_OxRdtase_49kDa_CS"/>
</dbReference>
<comment type="catalytic activity">
    <reaction evidence="6">
        <text>a quinone + NADH + 5 H(+)(in) = a quinol + NAD(+) + 4 H(+)(out)</text>
        <dbReference type="Rhea" id="RHEA:57888"/>
        <dbReference type="ChEBI" id="CHEBI:15378"/>
        <dbReference type="ChEBI" id="CHEBI:24646"/>
        <dbReference type="ChEBI" id="CHEBI:57540"/>
        <dbReference type="ChEBI" id="CHEBI:57945"/>
        <dbReference type="ChEBI" id="CHEBI:132124"/>
    </reaction>
</comment>
<evidence type="ECO:0000256" key="6">
    <source>
        <dbReference type="HAMAP-Rule" id="MF_01358"/>
    </source>
</evidence>